<organism evidence="7 8">
    <name type="scientific">Methanoculleus frigidifontis</name>
    <dbReference type="NCBI Taxonomy" id="2584085"/>
    <lineage>
        <taxon>Archaea</taxon>
        <taxon>Methanobacteriati</taxon>
        <taxon>Methanobacteriota</taxon>
        <taxon>Stenosarchaea group</taxon>
        <taxon>Methanomicrobia</taxon>
        <taxon>Methanomicrobiales</taxon>
        <taxon>Methanomicrobiaceae</taxon>
        <taxon>Methanoculleus</taxon>
    </lineage>
</organism>
<feature type="transmembrane region" description="Helical" evidence="6">
    <location>
        <begin position="325"/>
        <end position="350"/>
    </location>
</feature>
<feature type="transmembrane region" description="Helical" evidence="6">
    <location>
        <begin position="103"/>
        <end position="130"/>
    </location>
</feature>
<keyword evidence="5 6" id="KW-0472">Membrane</keyword>
<evidence type="ECO:0008006" key="9">
    <source>
        <dbReference type="Google" id="ProtNLM"/>
    </source>
</evidence>
<comment type="caution">
    <text evidence="7">The sequence shown here is derived from an EMBL/GenBank/DDBJ whole genome shotgun (WGS) entry which is preliminary data.</text>
</comment>
<dbReference type="Pfam" id="PF01943">
    <property type="entry name" value="Polysacc_synt"/>
    <property type="match status" value="1"/>
</dbReference>
<dbReference type="RefSeq" id="WP_301662767.1">
    <property type="nucleotide sequence ID" value="NZ_VCYH01000001.1"/>
</dbReference>
<feature type="transmembrane region" description="Helical" evidence="6">
    <location>
        <begin position="58"/>
        <end position="82"/>
    </location>
</feature>
<feature type="transmembrane region" description="Helical" evidence="6">
    <location>
        <begin position="356"/>
        <end position="377"/>
    </location>
</feature>
<feature type="transmembrane region" description="Helical" evidence="6">
    <location>
        <begin position="169"/>
        <end position="188"/>
    </location>
</feature>
<dbReference type="Proteomes" id="UP001168338">
    <property type="component" value="Unassembled WGS sequence"/>
</dbReference>
<evidence type="ECO:0000256" key="2">
    <source>
        <dbReference type="ARBA" id="ARBA00022475"/>
    </source>
</evidence>
<dbReference type="PANTHER" id="PTHR30250:SF31">
    <property type="entry name" value="INNER MEMBRANE PROTEIN YGHQ"/>
    <property type="match status" value="1"/>
</dbReference>
<keyword evidence="8" id="KW-1185">Reference proteome</keyword>
<keyword evidence="4 6" id="KW-1133">Transmembrane helix</keyword>
<proteinExistence type="predicted"/>
<evidence type="ECO:0000256" key="3">
    <source>
        <dbReference type="ARBA" id="ARBA00022692"/>
    </source>
</evidence>
<dbReference type="InterPro" id="IPR002797">
    <property type="entry name" value="Polysacc_synth"/>
</dbReference>
<accession>A0ABT8M709</accession>
<name>A0ABT8M709_9EURY</name>
<keyword evidence="3 6" id="KW-0812">Transmembrane</keyword>
<evidence type="ECO:0000313" key="8">
    <source>
        <dbReference type="Proteomes" id="UP001168338"/>
    </source>
</evidence>
<evidence type="ECO:0000256" key="1">
    <source>
        <dbReference type="ARBA" id="ARBA00004651"/>
    </source>
</evidence>
<evidence type="ECO:0000256" key="5">
    <source>
        <dbReference type="ARBA" id="ARBA00023136"/>
    </source>
</evidence>
<feature type="transmembrane region" description="Helical" evidence="6">
    <location>
        <begin position="414"/>
        <end position="435"/>
    </location>
</feature>
<comment type="subcellular location">
    <subcellularLocation>
        <location evidence="1">Cell membrane</location>
        <topology evidence="1">Multi-pass membrane protein</topology>
    </subcellularLocation>
</comment>
<feature type="transmembrane region" description="Helical" evidence="6">
    <location>
        <begin position="194"/>
        <end position="216"/>
    </location>
</feature>
<evidence type="ECO:0000256" key="6">
    <source>
        <dbReference type="SAM" id="Phobius"/>
    </source>
</evidence>
<protein>
    <recommendedName>
        <fullName evidence="9">Membrane protein involved in the export of O-antigen and teichoic acid</fullName>
    </recommendedName>
</protein>
<sequence length="457" mass="50047">MIGKLGFCRVLRWFEEDLLRHLFQNAGTLLTGNMVAWVLGLITYAITARLLGPEQFGIFVLITTFAFIIDALVNFQSWTALIKYGTEALEDGKPNRFMGLVKFCTLLDFATACIGTLIAIAAVVLLGQWFAWNPETVRMAALYSLVMLFNLSGVPTGIFRLFKRFRLFAVQNIVSAVIRFIGILVVLALGAGLWLVLIVWMVATVAGYLLLLILGWRELSRRGYLEYLNTPLNESIARSPGLVGFLVATNLNSSVLLGSREVDTILIGGVVGAEGAGIYKIAKQLGWIPAMLSDPLYQAIYPDLSHLWAKQEIVQFKRLIIRSGIVAGSLAAGIWLGFALFGAPVISFLFGTAYIQAYPIAVLYMATMIIAIFGFPLAPAMASIGMPRMTLQVHLLSLAVYFPLLVLFTQAFNLVGAVAAVAVYGLVWFAIMVILEKGLIEKEESARIIDHPTPGAE</sequence>
<feature type="transmembrane region" description="Helical" evidence="6">
    <location>
        <begin position="389"/>
        <end position="408"/>
    </location>
</feature>
<gene>
    <name evidence="7" type="ORF">FGU65_02200</name>
</gene>
<dbReference type="InterPro" id="IPR050833">
    <property type="entry name" value="Poly_Biosynth_Transport"/>
</dbReference>
<keyword evidence="2" id="KW-1003">Cell membrane</keyword>
<feature type="transmembrane region" description="Helical" evidence="6">
    <location>
        <begin position="142"/>
        <end position="162"/>
    </location>
</feature>
<feature type="transmembrane region" description="Helical" evidence="6">
    <location>
        <begin position="21"/>
        <end position="46"/>
    </location>
</feature>
<dbReference type="EMBL" id="VCYH01000001">
    <property type="protein sequence ID" value="MDN7023718.1"/>
    <property type="molecule type" value="Genomic_DNA"/>
</dbReference>
<evidence type="ECO:0000256" key="4">
    <source>
        <dbReference type="ARBA" id="ARBA00022989"/>
    </source>
</evidence>
<reference evidence="7" key="1">
    <citation type="submission" date="2019-05" db="EMBL/GenBank/DDBJ databases">
        <title>Methanoculleus sp. FWC-SCC1, a methanogenic archaeon isolated from deep marine cold seep.</title>
        <authorList>
            <person name="Chen Y.-W."/>
            <person name="Chen S.-C."/>
            <person name="Teng N.-H."/>
            <person name="Lai M.-C."/>
        </authorList>
    </citation>
    <scope>NUCLEOTIDE SEQUENCE</scope>
    <source>
        <strain evidence="7">FWC-SCC1</strain>
    </source>
</reference>
<dbReference type="PANTHER" id="PTHR30250">
    <property type="entry name" value="PST FAMILY PREDICTED COLANIC ACID TRANSPORTER"/>
    <property type="match status" value="1"/>
</dbReference>
<evidence type="ECO:0000313" key="7">
    <source>
        <dbReference type="EMBL" id="MDN7023718.1"/>
    </source>
</evidence>